<accession>A0AAN1XVQ1</accession>
<dbReference type="EMBL" id="AP025523">
    <property type="protein sequence ID" value="BDE05316.1"/>
    <property type="molecule type" value="Genomic_DNA"/>
</dbReference>
<proteinExistence type="predicted"/>
<dbReference type="RefSeq" id="WP_317996367.1">
    <property type="nucleotide sequence ID" value="NZ_AP025523.1"/>
</dbReference>
<evidence type="ECO:0000313" key="2">
    <source>
        <dbReference type="Proteomes" id="UP001317532"/>
    </source>
</evidence>
<organism evidence="1 2">
    <name type="scientific">Vulcanimicrobium alpinum</name>
    <dbReference type="NCBI Taxonomy" id="3016050"/>
    <lineage>
        <taxon>Bacteria</taxon>
        <taxon>Bacillati</taxon>
        <taxon>Vulcanimicrobiota</taxon>
        <taxon>Vulcanimicrobiia</taxon>
        <taxon>Vulcanimicrobiales</taxon>
        <taxon>Vulcanimicrobiaceae</taxon>
        <taxon>Vulcanimicrobium</taxon>
    </lineage>
</organism>
<reference evidence="1 2" key="1">
    <citation type="journal article" date="2022" name="ISME Commun">
        <title>Vulcanimicrobium alpinus gen. nov. sp. nov., the first cultivated representative of the candidate phylum 'Eremiobacterota', is a metabolically versatile aerobic anoxygenic phototroph.</title>
        <authorList>
            <person name="Yabe S."/>
            <person name="Muto K."/>
            <person name="Abe K."/>
            <person name="Yokota A."/>
            <person name="Staudigel H."/>
            <person name="Tebo B.M."/>
        </authorList>
    </citation>
    <scope>NUCLEOTIDE SEQUENCE [LARGE SCALE GENOMIC DNA]</scope>
    <source>
        <strain evidence="1 2">WC8-2</strain>
    </source>
</reference>
<dbReference type="AlphaFoldDB" id="A0AAN1XVQ1"/>
<evidence type="ECO:0000313" key="1">
    <source>
        <dbReference type="EMBL" id="BDE05316.1"/>
    </source>
</evidence>
<protein>
    <submittedName>
        <fullName evidence="1">Uncharacterized protein</fullName>
    </submittedName>
</protein>
<dbReference type="Proteomes" id="UP001317532">
    <property type="component" value="Chromosome"/>
</dbReference>
<gene>
    <name evidence="1" type="ORF">WPS_05920</name>
</gene>
<keyword evidence="2" id="KW-1185">Reference proteome</keyword>
<sequence>MTVLQKYSESDVYDRRELTGAVDVLTEALPSFRGRSMFAELADGERLLYALQRVLTRTR</sequence>
<name>A0AAN1XVQ1_UNVUL</name>
<dbReference type="KEGG" id="vab:WPS_05920"/>